<dbReference type="HAMAP" id="MF_03188">
    <property type="entry name" value="Methyltr_EFM4"/>
    <property type="match status" value="1"/>
</dbReference>
<name>A0A6J8DJQ1_MYTCO</name>
<comment type="subcellular location">
    <subcellularLocation>
        <location evidence="5">Cytoplasm</location>
    </subcellularLocation>
</comment>
<sequence>MSGPGQRDFESSSLGTIEHWDSTYEKELEAFKDIGDVGEIWFGEDSQERILDWIEDNEEIKTDDSIIDLGCGNGMLLVELSQRGYSNLTGMDYSAGGIELAKSIAESNNVENIKYEVADLICDDANKKYTCLGHTYKVCVDKGTYDAISLMPSDEIPARQYYLQTLKRLMTDDSLFIITSCNWTQDQLVEFFGSDFQLHDKIKTPSFQFGGKTGNTVTSLIFKLKS</sequence>
<dbReference type="GO" id="GO:0032259">
    <property type="term" value="P:methylation"/>
    <property type="evidence" value="ECO:0007669"/>
    <property type="project" value="UniProtKB-KW"/>
</dbReference>
<evidence type="ECO:0000256" key="3">
    <source>
        <dbReference type="ARBA" id="ARBA00022679"/>
    </source>
</evidence>
<dbReference type="PANTHER" id="PTHR12843:SF5">
    <property type="entry name" value="EEF1A LYSINE METHYLTRANSFERASE 2"/>
    <property type="match status" value="1"/>
</dbReference>
<dbReference type="CDD" id="cd02440">
    <property type="entry name" value="AdoMet_MTases"/>
    <property type="match status" value="1"/>
</dbReference>
<dbReference type="InterPro" id="IPR029063">
    <property type="entry name" value="SAM-dependent_MTases_sf"/>
</dbReference>
<dbReference type="SUPFAM" id="SSF53335">
    <property type="entry name" value="S-adenosyl-L-methionine-dependent methyltransferases"/>
    <property type="match status" value="1"/>
</dbReference>
<feature type="domain" description="Methyltransferase" evidence="6">
    <location>
        <begin position="61"/>
        <end position="190"/>
    </location>
</feature>
<comment type="function">
    <text evidence="5">S-adenosyl-L-methionine-dependent protein-lysine N-methyltransferase that methylates elongation factor 1-alpha.</text>
</comment>
<dbReference type="GO" id="GO:0005737">
    <property type="term" value="C:cytoplasm"/>
    <property type="evidence" value="ECO:0007669"/>
    <property type="project" value="UniProtKB-SubCell"/>
</dbReference>
<dbReference type="EMBL" id="CACVKT020007423">
    <property type="protein sequence ID" value="CAC5407771.1"/>
    <property type="molecule type" value="Genomic_DNA"/>
</dbReference>
<keyword evidence="3 5" id="KW-0808">Transferase</keyword>
<evidence type="ECO:0000256" key="2">
    <source>
        <dbReference type="ARBA" id="ARBA00022603"/>
    </source>
</evidence>
<dbReference type="EC" id="2.1.1.-" evidence="5"/>
<evidence type="ECO:0000256" key="1">
    <source>
        <dbReference type="ARBA" id="ARBA00022490"/>
    </source>
</evidence>
<dbReference type="GO" id="GO:0016279">
    <property type="term" value="F:protein-lysine N-methyltransferase activity"/>
    <property type="evidence" value="ECO:0007669"/>
    <property type="project" value="UniProtKB-UniRule"/>
</dbReference>
<dbReference type="InterPro" id="IPR026635">
    <property type="entry name" value="Efm4/METTL10"/>
</dbReference>
<accession>A0A6J8DJQ1</accession>
<dbReference type="OrthoDB" id="540004at2759"/>
<evidence type="ECO:0000313" key="7">
    <source>
        <dbReference type="EMBL" id="CAC5407771.1"/>
    </source>
</evidence>
<proteinExistence type="inferred from homology"/>
<evidence type="ECO:0000256" key="4">
    <source>
        <dbReference type="ARBA" id="ARBA00022691"/>
    </source>
</evidence>
<dbReference type="PANTHER" id="PTHR12843">
    <property type="entry name" value="PROTEIN-LYSINE N-METHYLTRANSFERASE METTL10"/>
    <property type="match status" value="1"/>
</dbReference>
<organism evidence="7 8">
    <name type="scientific">Mytilus coruscus</name>
    <name type="common">Sea mussel</name>
    <dbReference type="NCBI Taxonomy" id="42192"/>
    <lineage>
        <taxon>Eukaryota</taxon>
        <taxon>Metazoa</taxon>
        <taxon>Spiralia</taxon>
        <taxon>Lophotrochozoa</taxon>
        <taxon>Mollusca</taxon>
        <taxon>Bivalvia</taxon>
        <taxon>Autobranchia</taxon>
        <taxon>Pteriomorphia</taxon>
        <taxon>Mytilida</taxon>
        <taxon>Mytiloidea</taxon>
        <taxon>Mytilidae</taxon>
        <taxon>Mytilinae</taxon>
        <taxon>Mytilus</taxon>
    </lineage>
</organism>
<reference evidence="7 8" key="1">
    <citation type="submission" date="2020-06" db="EMBL/GenBank/DDBJ databases">
        <authorList>
            <person name="Li R."/>
            <person name="Bekaert M."/>
        </authorList>
    </citation>
    <scope>NUCLEOTIDE SEQUENCE [LARGE SCALE GENOMIC DNA]</scope>
    <source>
        <strain evidence="8">wild</strain>
    </source>
</reference>
<evidence type="ECO:0000259" key="6">
    <source>
        <dbReference type="Pfam" id="PF13847"/>
    </source>
</evidence>
<evidence type="ECO:0000313" key="8">
    <source>
        <dbReference type="Proteomes" id="UP000507470"/>
    </source>
</evidence>
<dbReference type="Gene3D" id="3.40.50.150">
    <property type="entry name" value="Vaccinia Virus protein VP39"/>
    <property type="match status" value="1"/>
</dbReference>
<gene>
    <name evidence="7" type="ORF">MCOR_41214</name>
</gene>
<evidence type="ECO:0000256" key="5">
    <source>
        <dbReference type="HAMAP-Rule" id="MF_03188"/>
    </source>
</evidence>
<dbReference type="Pfam" id="PF13847">
    <property type="entry name" value="Methyltransf_31"/>
    <property type="match status" value="1"/>
</dbReference>
<protein>
    <recommendedName>
        <fullName evidence="5">Protein-lysine N-methyltransferase MCOR_41214</fullName>
        <ecNumber evidence="5">2.1.1.-</ecNumber>
    </recommendedName>
</protein>
<dbReference type="InterPro" id="IPR025714">
    <property type="entry name" value="Methyltranfer_dom"/>
</dbReference>
<keyword evidence="2 5" id="KW-0489">Methyltransferase</keyword>
<keyword evidence="4 5" id="KW-0949">S-adenosyl-L-methionine</keyword>
<keyword evidence="1 5" id="KW-0963">Cytoplasm</keyword>
<dbReference type="AlphaFoldDB" id="A0A6J8DJQ1"/>
<keyword evidence="8" id="KW-1185">Reference proteome</keyword>
<comment type="similarity">
    <text evidence="5">Belongs to the class I-like SAM-binding methyltransferase superfamily. EFM4 family.</text>
</comment>
<dbReference type="Proteomes" id="UP000507470">
    <property type="component" value="Unassembled WGS sequence"/>
</dbReference>